<organism evidence="1 2">
    <name type="scientific">Rhizophagus irregularis (strain DAOM 197198w)</name>
    <name type="common">Glomus intraradices</name>
    <dbReference type="NCBI Taxonomy" id="1432141"/>
    <lineage>
        <taxon>Eukaryota</taxon>
        <taxon>Fungi</taxon>
        <taxon>Fungi incertae sedis</taxon>
        <taxon>Mucoromycota</taxon>
        <taxon>Glomeromycotina</taxon>
        <taxon>Glomeromycetes</taxon>
        <taxon>Glomerales</taxon>
        <taxon>Glomeraceae</taxon>
        <taxon>Rhizophagus</taxon>
    </lineage>
</organism>
<sequence length="291" mass="33234">MSDNSINLNSNNNSLHEFSQIIKNFDKINIIEIEPATENINEGIFEGDLNNVIVKLVELIFNKLNEGKCRKTIKQCVLNHINNKVIIQEIYNYLLNNQNNSNSIYLLGYFNYNGIETKLNKQRAIKLYQKAAKLQNIVAQLDLTEIYIHVTESDDDLAFNLSKNLAKKEYAGGLNNLGWCYENGIGTDAYDQKAFDLYQKAADLGNINGIINFGWCYSEGIGTYVDKQKAFELYLMAANFENDFAQYCIAKMYKDGDGINVDIDQAIYWYKKSAEQGNQSAQDKLNELLEE</sequence>
<dbReference type="EMBL" id="JEMT01015777">
    <property type="protein sequence ID" value="EXX72085.1"/>
    <property type="molecule type" value="Genomic_DNA"/>
</dbReference>
<dbReference type="InterPro" id="IPR011990">
    <property type="entry name" value="TPR-like_helical_dom_sf"/>
</dbReference>
<evidence type="ECO:0000313" key="1">
    <source>
        <dbReference type="EMBL" id="EXX72085.1"/>
    </source>
</evidence>
<protein>
    <recommendedName>
        <fullName evidence="3">Sel1 repeat domain-containing protein</fullName>
    </recommendedName>
</protein>
<evidence type="ECO:0000313" key="2">
    <source>
        <dbReference type="Proteomes" id="UP000022910"/>
    </source>
</evidence>
<name>A0A015JXL8_RHIIW</name>
<gene>
    <name evidence="1" type="ORF">RirG_072610</name>
</gene>
<proteinExistence type="predicted"/>
<dbReference type="InterPro" id="IPR052748">
    <property type="entry name" value="ISR_Activator"/>
</dbReference>
<evidence type="ECO:0008006" key="3">
    <source>
        <dbReference type="Google" id="ProtNLM"/>
    </source>
</evidence>
<reference evidence="1 2" key="1">
    <citation type="submission" date="2014-02" db="EMBL/GenBank/DDBJ databases">
        <title>Single nucleus genome sequencing reveals high similarity among nuclei of an endomycorrhizal fungus.</title>
        <authorList>
            <person name="Lin K."/>
            <person name="Geurts R."/>
            <person name="Zhang Z."/>
            <person name="Limpens E."/>
            <person name="Saunders D.G."/>
            <person name="Mu D."/>
            <person name="Pang E."/>
            <person name="Cao H."/>
            <person name="Cha H."/>
            <person name="Lin T."/>
            <person name="Zhou Q."/>
            <person name="Shang Y."/>
            <person name="Li Y."/>
            <person name="Ivanov S."/>
            <person name="Sharma T."/>
            <person name="Velzen R.V."/>
            <person name="Ruijter N.D."/>
            <person name="Aanen D.K."/>
            <person name="Win J."/>
            <person name="Kamoun S."/>
            <person name="Bisseling T."/>
            <person name="Huang S."/>
        </authorList>
    </citation>
    <scope>NUCLEOTIDE SEQUENCE [LARGE SCALE GENOMIC DNA]</scope>
    <source>
        <strain evidence="2">DAOM197198w</strain>
    </source>
</reference>
<dbReference type="Pfam" id="PF08238">
    <property type="entry name" value="Sel1"/>
    <property type="match status" value="4"/>
</dbReference>
<dbReference type="InterPro" id="IPR006597">
    <property type="entry name" value="Sel1-like"/>
</dbReference>
<dbReference type="PANTHER" id="PTHR45011">
    <property type="entry name" value="DAP3-BINDING CELL DEATH ENHANCER 1"/>
    <property type="match status" value="1"/>
</dbReference>
<keyword evidence="2" id="KW-1185">Reference proteome</keyword>
<dbReference type="SMART" id="SM00671">
    <property type="entry name" value="SEL1"/>
    <property type="match status" value="5"/>
</dbReference>
<dbReference type="SUPFAM" id="SSF81901">
    <property type="entry name" value="HCP-like"/>
    <property type="match status" value="1"/>
</dbReference>
<accession>A0A015JXL8</accession>
<dbReference type="Gene3D" id="1.25.40.10">
    <property type="entry name" value="Tetratricopeptide repeat domain"/>
    <property type="match status" value="2"/>
</dbReference>
<dbReference type="PANTHER" id="PTHR45011:SF1">
    <property type="entry name" value="DAP3-BINDING CELL DEATH ENHANCER 1"/>
    <property type="match status" value="1"/>
</dbReference>
<dbReference type="AlphaFoldDB" id="A0A015JXL8"/>
<comment type="caution">
    <text evidence="1">The sequence shown here is derived from an EMBL/GenBank/DDBJ whole genome shotgun (WGS) entry which is preliminary data.</text>
</comment>
<dbReference type="Proteomes" id="UP000022910">
    <property type="component" value="Unassembled WGS sequence"/>
</dbReference>
<dbReference type="HOGENOM" id="CLU_000288_36_14_1"/>